<comment type="caution">
    <text evidence="2">The sequence shown here is derived from an EMBL/GenBank/DDBJ whole genome shotgun (WGS) entry which is preliminary data.</text>
</comment>
<dbReference type="Proteomes" id="UP001432322">
    <property type="component" value="Unassembled WGS sequence"/>
</dbReference>
<dbReference type="EMBL" id="BTSY01000001">
    <property type="protein sequence ID" value="GMT12172.1"/>
    <property type="molecule type" value="Genomic_DNA"/>
</dbReference>
<gene>
    <name evidence="2" type="ORF">PFISCL1PPCAC_3469</name>
</gene>
<proteinExistence type="predicted"/>
<reference evidence="2" key="1">
    <citation type="submission" date="2023-10" db="EMBL/GenBank/DDBJ databases">
        <title>Genome assembly of Pristionchus species.</title>
        <authorList>
            <person name="Yoshida K."/>
            <person name="Sommer R.J."/>
        </authorList>
    </citation>
    <scope>NUCLEOTIDE SEQUENCE</scope>
    <source>
        <strain evidence="2">RS5133</strain>
    </source>
</reference>
<evidence type="ECO:0000313" key="2">
    <source>
        <dbReference type="EMBL" id="GMT12172.1"/>
    </source>
</evidence>
<dbReference type="PROSITE" id="PS50181">
    <property type="entry name" value="FBOX"/>
    <property type="match status" value="1"/>
</dbReference>
<keyword evidence="3" id="KW-1185">Reference proteome</keyword>
<name>A0AAV5UXY4_9BILA</name>
<feature type="domain" description="F-box" evidence="1">
    <location>
        <begin position="1"/>
        <end position="47"/>
    </location>
</feature>
<dbReference type="SUPFAM" id="SSF81383">
    <property type="entry name" value="F-box domain"/>
    <property type="match status" value="1"/>
</dbReference>
<feature type="non-terminal residue" evidence="2">
    <location>
        <position position="186"/>
    </location>
</feature>
<sequence length="186" mass="21839">MTTLDTYPDIMIQDIAKRLDYNEIRAMKLVHTRFHSALSDPLIWIQLCERDNRILPSYAFRKSLAEQIQKDENRSAQLFERIWAKDPFRSQLRFGDPYSCNINDKMYREIFSIHKLLINQSAELAWKARRLNASLTLKSPSAIQQGAFLVPENIRLLIWSKRAYPSGFWITCDLESSCESSSREMM</sequence>
<evidence type="ECO:0000259" key="1">
    <source>
        <dbReference type="PROSITE" id="PS50181"/>
    </source>
</evidence>
<evidence type="ECO:0000313" key="3">
    <source>
        <dbReference type="Proteomes" id="UP001432322"/>
    </source>
</evidence>
<dbReference type="AlphaFoldDB" id="A0AAV5UXY4"/>
<accession>A0AAV5UXY4</accession>
<protein>
    <recommendedName>
        <fullName evidence="1">F-box domain-containing protein</fullName>
    </recommendedName>
</protein>
<organism evidence="2 3">
    <name type="scientific">Pristionchus fissidentatus</name>
    <dbReference type="NCBI Taxonomy" id="1538716"/>
    <lineage>
        <taxon>Eukaryota</taxon>
        <taxon>Metazoa</taxon>
        <taxon>Ecdysozoa</taxon>
        <taxon>Nematoda</taxon>
        <taxon>Chromadorea</taxon>
        <taxon>Rhabditida</taxon>
        <taxon>Rhabditina</taxon>
        <taxon>Diplogasteromorpha</taxon>
        <taxon>Diplogasteroidea</taxon>
        <taxon>Neodiplogasteridae</taxon>
        <taxon>Pristionchus</taxon>
    </lineage>
</organism>
<dbReference type="InterPro" id="IPR001810">
    <property type="entry name" value="F-box_dom"/>
</dbReference>
<dbReference type="InterPro" id="IPR036047">
    <property type="entry name" value="F-box-like_dom_sf"/>
</dbReference>